<evidence type="ECO:0000313" key="2">
    <source>
        <dbReference type="EMBL" id="KAK0624733.1"/>
    </source>
</evidence>
<dbReference type="AlphaFoldDB" id="A0AA39WZX7"/>
<comment type="caution">
    <text evidence="2">The sequence shown here is derived from an EMBL/GenBank/DDBJ whole genome shotgun (WGS) entry which is preliminary data.</text>
</comment>
<feature type="compositionally biased region" description="Polar residues" evidence="1">
    <location>
        <begin position="55"/>
        <end position="70"/>
    </location>
</feature>
<feature type="region of interest" description="Disordered" evidence="1">
    <location>
        <begin position="152"/>
        <end position="220"/>
    </location>
</feature>
<sequence>MSSNNQSTCGEIDGVAARPSACSSDADEHPKNLMEPAQKNLVQRLSESLLPGATETLQKMTSTAPNSLASTPPPDGIFLSQIDASIDMMRGIGCHFPSSTPSRASSLVIESRRGSEEAVASERAGIVSNLHASETTVQDETKMAVDADIHKTPVRGRAFVQPPLTPSPTPEQNNAKRRAAPSPPSAPRPAQRPRFESQPMRRDVDSDSRSERYFRESGTHDAFSNARQLAAGLWEFRSASPHGKNRLEARAPLAEPTNITKALGRIEDGYPTPKVGSAIAQDEVGTSISKVYSLLNFEIEDQAQATATSSRTTPSKTTTTQPPDHSHGKFTLTISWFTEDEIEQQLSALLDLYRAFYAGPATDDEDEDGIEDAPPAPAEIADPIAERARAARRTFKTVFENRLSSAEAEEFVLQEEEEDVMNAFMAWVREMGVQPGGGGGVTTEVFEDMQSCLGRLKELTVSPVADATWPFICRVELESCGGSIDRVIKGRLPGVRGVSEPARTPDGAMVWEFDEIFCGLEQSEAAQLASAWNRFMIRNE</sequence>
<gene>
    <name evidence="2" type="ORF">B0T17DRAFT_616917</name>
</gene>
<feature type="region of interest" description="Disordered" evidence="1">
    <location>
        <begin position="361"/>
        <end position="381"/>
    </location>
</feature>
<feature type="region of interest" description="Disordered" evidence="1">
    <location>
        <begin position="304"/>
        <end position="329"/>
    </location>
</feature>
<reference evidence="2" key="1">
    <citation type="submission" date="2023-06" db="EMBL/GenBank/DDBJ databases">
        <title>Genome-scale phylogeny and comparative genomics of the fungal order Sordariales.</title>
        <authorList>
            <consortium name="Lawrence Berkeley National Laboratory"/>
            <person name="Hensen N."/>
            <person name="Bonometti L."/>
            <person name="Westerberg I."/>
            <person name="Brannstrom I.O."/>
            <person name="Guillou S."/>
            <person name="Cros-Aarteil S."/>
            <person name="Calhoun S."/>
            <person name="Haridas S."/>
            <person name="Kuo A."/>
            <person name="Mondo S."/>
            <person name="Pangilinan J."/>
            <person name="Riley R."/>
            <person name="LaButti K."/>
            <person name="Andreopoulos B."/>
            <person name="Lipzen A."/>
            <person name="Chen C."/>
            <person name="Yanf M."/>
            <person name="Daum C."/>
            <person name="Ng V."/>
            <person name="Clum A."/>
            <person name="Steindorff A."/>
            <person name="Ohm R."/>
            <person name="Martin F."/>
            <person name="Silar P."/>
            <person name="Natvig D."/>
            <person name="Lalanne C."/>
            <person name="Gautier V."/>
            <person name="Ament-velasquez S.L."/>
            <person name="Kruys A."/>
            <person name="Hutchinson M.I."/>
            <person name="Powell A.J."/>
            <person name="Barry K."/>
            <person name="Miller A.N."/>
            <person name="Grigoriev I.V."/>
            <person name="Debuchy R."/>
            <person name="Gladieux P."/>
            <person name="Thoren M.H."/>
            <person name="Johannesson H."/>
        </authorList>
    </citation>
    <scope>NUCLEOTIDE SEQUENCE</scope>
    <source>
        <strain evidence="2">SMH3391-2</strain>
    </source>
</reference>
<dbReference type="EMBL" id="JAULSR010000003">
    <property type="protein sequence ID" value="KAK0624733.1"/>
    <property type="molecule type" value="Genomic_DNA"/>
</dbReference>
<accession>A0AA39WZX7</accession>
<protein>
    <submittedName>
        <fullName evidence="2">Uncharacterized protein</fullName>
    </submittedName>
</protein>
<name>A0AA39WZX7_9PEZI</name>
<feature type="compositionally biased region" description="Basic and acidic residues" evidence="1">
    <location>
        <begin position="193"/>
        <end position="219"/>
    </location>
</feature>
<proteinExistence type="predicted"/>
<feature type="compositionally biased region" description="Low complexity" evidence="1">
    <location>
        <begin position="304"/>
        <end position="323"/>
    </location>
</feature>
<organism evidence="2 3">
    <name type="scientific">Bombardia bombarda</name>
    <dbReference type="NCBI Taxonomy" id="252184"/>
    <lineage>
        <taxon>Eukaryota</taxon>
        <taxon>Fungi</taxon>
        <taxon>Dikarya</taxon>
        <taxon>Ascomycota</taxon>
        <taxon>Pezizomycotina</taxon>
        <taxon>Sordariomycetes</taxon>
        <taxon>Sordariomycetidae</taxon>
        <taxon>Sordariales</taxon>
        <taxon>Lasiosphaeriaceae</taxon>
        <taxon>Bombardia</taxon>
    </lineage>
</organism>
<feature type="compositionally biased region" description="Acidic residues" evidence="1">
    <location>
        <begin position="362"/>
        <end position="371"/>
    </location>
</feature>
<evidence type="ECO:0000313" key="3">
    <source>
        <dbReference type="Proteomes" id="UP001174934"/>
    </source>
</evidence>
<evidence type="ECO:0000256" key="1">
    <source>
        <dbReference type="SAM" id="MobiDB-lite"/>
    </source>
</evidence>
<keyword evidence="3" id="KW-1185">Reference proteome</keyword>
<dbReference type="Proteomes" id="UP001174934">
    <property type="component" value="Unassembled WGS sequence"/>
</dbReference>
<feature type="region of interest" description="Disordered" evidence="1">
    <location>
        <begin position="1"/>
        <end position="75"/>
    </location>
</feature>